<dbReference type="EMBL" id="AP011112">
    <property type="protein sequence ID" value="BAI68723.1"/>
    <property type="molecule type" value="Genomic_DNA"/>
</dbReference>
<dbReference type="Pfam" id="PF07963">
    <property type="entry name" value="N_methyl"/>
    <property type="match status" value="1"/>
</dbReference>
<dbReference type="OrthoDB" id="9984887at2"/>
<dbReference type="PROSITE" id="PS00409">
    <property type="entry name" value="PROKAR_NTER_METHYL"/>
    <property type="match status" value="1"/>
</dbReference>
<dbReference type="RefSeq" id="WP_012962906.1">
    <property type="nucleotide sequence ID" value="NC_013799.1"/>
</dbReference>
<gene>
    <name evidence="2" type="ordered locus">HTH_0256</name>
</gene>
<dbReference type="AlphaFoldDB" id="D3DFX1"/>
<evidence type="ECO:0008006" key="4">
    <source>
        <dbReference type="Google" id="ProtNLM"/>
    </source>
</evidence>
<accession>D3DFX1</accession>
<dbReference type="InterPro" id="IPR012902">
    <property type="entry name" value="N_methyl_site"/>
</dbReference>
<dbReference type="STRING" id="608538.HTH_0256"/>
<sequence>MCGSSKGFTLLEVLVASALLALFFGVLFELISKARRDYYYSVSLYEDIITLTNRLTLNQMEGLGVEEETLRDYPIIKEFTYTYGKAKIYIYAPKK</sequence>
<dbReference type="NCBIfam" id="TIGR02532">
    <property type="entry name" value="IV_pilin_GFxxxE"/>
    <property type="match status" value="1"/>
</dbReference>
<protein>
    <recommendedName>
        <fullName evidence="4">Type II secretion system protein</fullName>
    </recommendedName>
</protein>
<keyword evidence="3" id="KW-1185">Reference proteome</keyword>
<dbReference type="KEGG" id="hte:Hydth_0253"/>
<keyword evidence="1" id="KW-0472">Membrane</keyword>
<evidence type="ECO:0000313" key="3">
    <source>
        <dbReference type="Proteomes" id="UP000002574"/>
    </source>
</evidence>
<keyword evidence="1" id="KW-0812">Transmembrane</keyword>
<evidence type="ECO:0000313" key="2">
    <source>
        <dbReference type="EMBL" id="BAI68723.1"/>
    </source>
</evidence>
<keyword evidence="1" id="KW-1133">Transmembrane helix</keyword>
<dbReference type="eggNOG" id="COG4967">
    <property type="taxonomic scope" value="Bacteria"/>
</dbReference>
<dbReference type="KEGG" id="hth:HTH_0256"/>
<reference evidence="2 3" key="1">
    <citation type="journal article" date="2010" name="J. Bacteriol.">
        <title>Complete genome sequence of the thermophilic, obligately chemolithoautotrophic hydrogen-oxidizing bacterium Hydrogenobacter thermophilus TK-6.</title>
        <authorList>
            <person name="Arai H."/>
            <person name="Kanbe H."/>
            <person name="Ishii M."/>
            <person name="Igarashi Y."/>
        </authorList>
    </citation>
    <scope>NUCLEOTIDE SEQUENCE [LARGE SCALE GENOMIC DNA]</scope>
    <source>
        <strain evidence="3">DSM 6534 / IAM 12695 / TK-6 [Tokyo]</strain>
    </source>
</reference>
<feature type="transmembrane region" description="Helical" evidence="1">
    <location>
        <begin position="13"/>
        <end position="31"/>
    </location>
</feature>
<proteinExistence type="predicted"/>
<organism evidence="2 3">
    <name type="scientific">Hydrogenobacter thermophilus (strain DSM 6534 / IAM 12695 / TK-6)</name>
    <dbReference type="NCBI Taxonomy" id="608538"/>
    <lineage>
        <taxon>Bacteria</taxon>
        <taxon>Pseudomonadati</taxon>
        <taxon>Aquificota</taxon>
        <taxon>Aquificia</taxon>
        <taxon>Aquificales</taxon>
        <taxon>Aquificaceae</taxon>
        <taxon>Hydrogenobacter</taxon>
    </lineage>
</organism>
<name>D3DFX1_HYDTT</name>
<dbReference type="Proteomes" id="UP000002574">
    <property type="component" value="Chromosome"/>
</dbReference>
<evidence type="ECO:0000256" key="1">
    <source>
        <dbReference type="SAM" id="Phobius"/>
    </source>
</evidence>